<keyword evidence="2" id="KW-1185">Reference proteome</keyword>
<accession>A0AAV4UQD6</accession>
<dbReference type="EMBL" id="BPLQ01011751">
    <property type="protein sequence ID" value="GIY60066.1"/>
    <property type="molecule type" value="Genomic_DNA"/>
</dbReference>
<sequence length="83" mass="9393">MVIRVVHPFSRKILPRMFPSSPLLETVLEGPLMADPSNLDALPIICQEDIDSPPLPPPIRWGGCKDIWRDEIPSCLQKIISYE</sequence>
<dbReference type="AlphaFoldDB" id="A0AAV4UQD6"/>
<protein>
    <submittedName>
        <fullName evidence="1">Uncharacterized protein</fullName>
    </submittedName>
</protein>
<gene>
    <name evidence="1" type="ORF">CDAR_38571</name>
</gene>
<dbReference type="Proteomes" id="UP001054837">
    <property type="component" value="Unassembled WGS sequence"/>
</dbReference>
<name>A0AAV4UQD6_9ARAC</name>
<comment type="caution">
    <text evidence="1">The sequence shown here is derived from an EMBL/GenBank/DDBJ whole genome shotgun (WGS) entry which is preliminary data.</text>
</comment>
<evidence type="ECO:0000313" key="2">
    <source>
        <dbReference type="Proteomes" id="UP001054837"/>
    </source>
</evidence>
<reference evidence="1 2" key="1">
    <citation type="submission" date="2021-06" db="EMBL/GenBank/DDBJ databases">
        <title>Caerostris darwini draft genome.</title>
        <authorList>
            <person name="Kono N."/>
            <person name="Arakawa K."/>
        </authorList>
    </citation>
    <scope>NUCLEOTIDE SEQUENCE [LARGE SCALE GENOMIC DNA]</scope>
</reference>
<evidence type="ECO:0000313" key="1">
    <source>
        <dbReference type="EMBL" id="GIY60066.1"/>
    </source>
</evidence>
<organism evidence="1 2">
    <name type="scientific">Caerostris darwini</name>
    <dbReference type="NCBI Taxonomy" id="1538125"/>
    <lineage>
        <taxon>Eukaryota</taxon>
        <taxon>Metazoa</taxon>
        <taxon>Ecdysozoa</taxon>
        <taxon>Arthropoda</taxon>
        <taxon>Chelicerata</taxon>
        <taxon>Arachnida</taxon>
        <taxon>Araneae</taxon>
        <taxon>Araneomorphae</taxon>
        <taxon>Entelegynae</taxon>
        <taxon>Araneoidea</taxon>
        <taxon>Araneidae</taxon>
        <taxon>Caerostris</taxon>
    </lineage>
</organism>
<proteinExistence type="predicted"/>